<dbReference type="PROSITE" id="PS51371">
    <property type="entry name" value="CBS"/>
    <property type="match status" value="2"/>
</dbReference>
<dbReference type="RefSeq" id="WP_054637648.1">
    <property type="nucleotide sequence ID" value="NZ_JBHSOZ010000003.1"/>
</dbReference>
<dbReference type="EMBL" id="JBHSOZ010000003">
    <property type="protein sequence ID" value="MFC5712804.1"/>
    <property type="molecule type" value="Genomic_DNA"/>
</dbReference>
<keyword evidence="6" id="KW-1185">Reference proteome</keyword>
<evidence type="ECO:0000256" key="2">
    <source>
        <dbReference type="PROSITE-ProRule" id="PRU00703"/>
    </source>
</evidence>
<dbReference type="PROSITE" id="PS51671">
    <property type="entry name" value="ACT"/>
    <property type="match status" value="1"/>
</dbReference>
<dbReference type="InterPro" id="IPR046342">
    <property type="entry name" value="CBS_dom_sf"/>
</dbReference>
<dbReference type="InterPro" id="IPR000644">
    <property type="entry name" value="CBS_dom"/>
</dbReference>
<keyword evidence="1 2" id="KW-0129">CBS domain</keyword>
<dbReference type="Pfam" id="PF01842">
    <property type="entry name" value="ACT"/>
    <property type="match status" value="1"/>
</dbReference>
<feature type="domain" description="CBS" evidence="3">
    <location>
        <begin position="78"/>
        <end position="137"/>
    </location>
</feature>
<dbReference type="CDD" id="cd04883">
    <property type="entry name" value="ACT_AcuB"/>
    <property type="match status" value="1"/>
</dbReference>
<dbReference type="CDD" id="cd04584">
    <property type="entry name" value="CBS_pair_AcuB_like"/>
    <property type="match status" value="1"/>
</dbReference>
<sequence length="214" mass="24034">MLVEEIMKKDAVTLGKDATIEEAMLLLEKHRIRHIPILEEDNTIAGIVSDRDVRDASPSIFHTNEHLEDYQKPVSTIMKYPVITAHPLDFVEEVASVLYEHQINCLPIAEDDKFLGLITGTDILHTLVELTGAHQPSSQIEVKVPNISGQLAEIANILRENNVNVTSVLVYPHKDVSYKIITVRVQTMDPRGVIKAIKSKGFEIYWPIQPEPGL</sequence>
<evidence type="ECO:0000256" key="1">
    <source>
        <dbReference type="ARBA" id="ARBA00023122"/>
    </source>
</evidence>
<reference evidence="6" key="1">
    <citation type="journal article" date="2019" name="Int. J. Syst. Evol. Microbiol.">
        <title>The Global Catalogue of Microorganisms (GCM) 10K type strain sequencing project: providing services to taxonomists for standard genome sequencing and annotation.</title>
        <authorList>
            <consortium name="The Broad Institute Genomics Platform"/>
            <consortium name="The Broad Institute Genome Sequencing Center for Infectious Disease"/>
            <person name="Wu L."/>
            <person name="Ma J."/>
        </authorList>
    </citation>
    <scope>NUCLEOTIDE SEQUENCE [LARGE SCALE GENOMIC DNA]</scope>
    <source>
        <strain evidence="6">CECT 7184</strain>
    </source>
</reference>
<name>A0ABW0YRS4_9BACI</name>
<dbReference type="PANTHER" id="PTHR43080:SF2">
    <property type="entry name" value="CBS DOMAIN-CONTAINING PROTEIN"/>
    <property type="match status" value="1"/>
</dbReference>
<dbReference type="PANTHER" id="PTHR43080">
    <property type="entry name" value="CBS DOMAIN-CONTAINING PROTEIN CBSX3, MITOCHONDRIAL"/>
    <property type="match status" value="1"/>
</dbReference>
<dbReference type="Proteomes" id="UP001596142">
    <property type="component" value="Unassembled WGS sequence"/>
</dbReference>
<evidence type="ECO:0000259" key="3">
    <source>
        <dbReference type="PROSITE" id="PS51371"/>
    </source>
</evidence>
<dbReference type="Gene3D" id="3.30.2130.10">
    <property type="entry name" value="VC0802-like"/>
    <property type="match status" value="1"/>
</dbReference>
<organism evidence="5 6">
    <name type="scientific">Thalassorhabdus alkalitolerans</name>
    <dbReference type="NCBI Taxonomy" id="2282697"/>
    <lineage>
        <taxon>Bacteria</taxon>
        <taxon>Bacillati</taxon>
        <taxon>Bacillota</taxon>
        <taxon>Bacilli</taxon>
        <taxon>Bacillales</taxon>
        <taxon>Bacillaceae</taxon>
        <taxon>Thalassorhabdus</taxon>
    </lineage>
</organism>
<dbReference type="Gene3D" id="3.10.580.10">
    <property type="entry name" value="CBS-domain"/>
    <property type="match status" value="2"/>
</dbReference>
<evidence type="ECO:0000259" key="4">
    <source>
        <dbReference type="PROSITE" id="PS51671"/>
    </source>
</evidence>
<gene>
    <name evidence="5" type="ORF">ACFPU1_08420</name>
</gene>
<dbReference type="InterPro" id="IPR045865">
    <property type="entry name" value="ACT-like_dom_sf"/>
</dbReference>
<accession>A0ABW0YRS4</accession>
<protein>
    <submittedName>
        <fullName evidence="5">Acetoin utilization AcuB family protein</fullName>
    </submittedName>
</protein>
<feature type="domain" description="CBS" evidence="3">
    <location>
        <begin position="7"/>
        <end position="65"/>
    </location>
</feature>
<dbReference type="SUPFAM" id="SSF55021">
    <property type="entry name" value="ACT-like"/>
    <property type="match status" value="1"/>
</dbReference>
<dbReference type="InterPro" id="IPR051257">
    <property type="entry name" value="Diverse_CBS-Domain"/>
</dbReference>
<dbReference type="SUPFAM" id="SSF54631">
    <property type="entry name" value="CBS-domain pair"/>
    <property type="match status" value="1"/>
</dbReference>
<dbReference type="InterPro" id="IPR002912">
    <property type="entry name" value="ACT_dom"/>
</dbReference>
<dbReference type="SMART" id="SM00116">
    <property type="entry name" value="CBS"/>
    <property type="match status" value="2"/>
</dbReference>
<evidence type="ECO:0000313" key="5">
    <source>
        <dbReference type="EMBL" id="MFC5712804.1"/>
    </source>
</evidence>
<dbReference type="Pfam" id="PF00571">
    <property type="entry name" value="CBS"/>
    <property type="match status" value="2"/>
</dbReference>
<comment type="caution">
    <text evidence="5">The sequence shown here is derived from an EMBL/GenBank/DDBJ whole genome shotgun (WGS) entry which is preliminary data.</text>
</comment>
<feature type="domain" description="ACT" evidence="4">
    <location>
        <begin position="139"/>
        <end position="212"/>
    </location>
</feature>
<evidence type="ECO:0000313" key="6">
    <source>
        <dbReference type="Proteomes" id="UP001596142"/>
    </source>
</evidence>
<proteinExistence type="predicted"/>